<gene>
    <name evidence="1" type="ORF">VZ94_12605</name>
</gene>
<comment type="caution">
    <text evidence="1">The sequence shown here is derived from an EMBL/GenBank/DDBJ whole genome shotgun (WGS) entry which is preliminary data.</text>
</comment>
<dbReference type="PATRIC" id="fig|1632867.3.peg.760"/>
<dbReference type="RefSeq" id="WP_045779497.1">
    <property type="nucleotide sequence ID" value="NZ_LAJX01000123.1"/>
</dbReference>
<reference evidence="1 2" key="2">
    <citation type="journal article" date="2016" name="Microb. Ecol.">
        <title>Genome Characteristics of a Novel Type I Methanotroph (Sn10-6) Isolated from a Flooded Indian Rice Field.</title>
        <authorList>
            <person name="Rahalkar M.C."/>
            <person name="Pandit P.S."/>
            <person name="Dhakephalkar P.K."/>
            <person name="Pore S."/>
            <person name="Arora P."/>
            <person name="Kapse N."/>
        </authorList>
    </citation>
    <scope>NUCLEOTIDE SEQUENCE [LARGE SCALE GENOMIC DNA]</scope>
    <source>
        <strain evidence="1 2">Sn10-6</strain>
    </source>
</reference>
<keyword evidence="2" id="KW-1185">Reference proteome</keyword>
<dbReference type="GO" id="GO:0015774">
    <property type="term" value="P:polysaccharide transport"/>
    <property type="evidence" value="ECO:0007669"/>
    <property type="project" value="InterPro"/>
</dbReference>
<dbReference type="CDD" id="cd16440">
    <property type="entry name" value="beta_Kdo_transferase_KpsC_1"/>
    <property type="match status" value="1"/>
</dbReference>
<dbReference type="Proteomes" id="UP000033684">
    <property type="component" value="Unassembled WGS sequence"/>
</dbReference>
<organism evidence="1 2">
    <name type="scientific">Methylocucumis oryzae</name>
    <dbReference type="NCBI Taxonomy" id="1632867"/>
    <lineage>
        <taxon>Bacteria</taxon>
        <taxon>Pseudomonadati</taxon>
        <taxon>Pseudomonadota</taxon>
        <taxon>Gammaproteobacteria</taxon>
        <taxon>Methylococcales</taxon>
        <taxon>Methylococcaceae</taxon>
        <taxon>Methylocucumis</taxon>
    </lineage>
</organism>
<evidence type="ECO:0000313" key="1">
    <source>
        <dbReference type="EMBL" id="KJV06242.1"/>
    </source>
</evidence>
<dbReference type="AlphaFoldDB" id="A0A0F3IHU7"/>
<accession>A0A0F3IHU7</accession>
<sequence>MLNPEQPLIATSSAVARIPGLATLLGCPVILSRHCQQPAQTNGVIAWGLKPSALKAALYARRHQLPLLRLEDGFLRSVEAGHQAPPLSLVLDDIGIYYDAANPSRLEQLIQQPLTEQQQQRSLLLQQQWQQARVSKYNHAREYAGELPNAYVLVIDQVAGDASIAHGLASAESFQSMLNAALADYPDCTIILKVHPDVLLKRKRGHFDLAYLSTQPRIRILADASHPVRLIAQAKAVYCVTSQIGFEALLWQKPVRVFGMPFYAGWGLTDDDIDIPESSRHPITLAQLIHASLIAYPRYLDPETHQRCEPERLIAWMGLQRQMRERFPAQLQGLGFSWYKKPIVRRFLQGSVVSFDKPAQHWPAATALVVWHNRAKSMAERYPGQPLIHIEDGFIRSVGLGADLIQPLSWAIDCQGIYYDATQPSDLEQLLLTTDFDDTLLARADELIQRLVAHDVTKYNMAGEDWLRPKHNVQSVILVPGQVETDASLAYGAPGLRSNMALLTAVREANPKAYIVYKPHPDVVVGLRAKGQQEDLANRYCDELIITTPMGKLLNQVDEVHTLTSLTGFEALLRGKTVVCYGQPFYAGWGLTRDNIPIARRQRLLTLQQLVAGALILYPTYVSRTTGYYTTPERALDELIAWRQQAPKALPWWRVVLREILKLENRLKSR</sequence>
<proteinExistence type="predicted"/>
<dbReference type="OrthoDB" id="543755at2"/>
<evidence type="ECO:0000313" key="2">
    <source>
        <dbReference type="Proteomes" id="UP000033684"/>
    </source>
</evidence>
<dbReference type="EMBL" id="LAJX01000123">
    <property type="protein sequence ID" value="KJV06242.1"/>
    <property type="molecule type" value="Genomic_DNA"/>
</dbReference>
<name>A0A0F3IHU7_9GAMM</name>
<dbReference type="GO" id="GO:0000271">
    <property type="term" value="P:polysaccharide biosynthetic process"/>
    <property type="evidence" value="ECO:0007669"/>
    <property type="project" value="InterPro"/>
</dbReference>
<protein>
    <submittedName>
        <fullName evidence="1">Capsular biosynthesis protein</fullName>
    </submittedName>
</protein>
<dbReference type="InterPro" id="IPR007833">
    <property type="entry name" value="Capsule_polysaccharide_synth"/>
</dbReference>
<reference evidence="2" key="1">
    <citation type="submission" date="2015-03" db="EMBL/GenBank/DDBJ databases">
        <title>Draft genome sequence of a novel methanotroph (Sn10-6) isolated from flooded ricefield rhizosphere in India.</title>
        <authorList>
            <person name="Pandit P.S."/>
            <person name="Pore S.D."/>
            <person name="Arora P."/>
            <person name="Kapse N.G."/>
            <person name="Dhakephalkar P.K."/>
            <person name="Rahalkar M.C."/>
        </authorList>
    </citation>
    <scope>NUCLEOTIDE SEQUENCE [LARGE SCALE GENOMIC DNA]</scope>
    <source>
        <strain evidence="2">Sn10-6</strain>
    </source>
</reference>
<dbReference type="Pfam" id="PF05159">
    <property type="entry name" value="Capsule_synth"/>
    <property type="match status" value="2"/>
</dbReference>
<dbReference type="CDD" id="cd16439">
    <property type="entry name" value="beta_Kdo_transferase_KpsC_2"/>
    <property type="match status" value="1"/>
</dbReference>